<evidence type="ECO:0000313" key="1">
    <source>
        <dbReference type="EMBL" id="GAA1163594.1"/>
    </source>
</evidence>
<keyword evidence="2" id="KW-1185">Reference proteome</keyword>
<accession>A0ABN1UR51</accession>
<organism evidence="1 2">
    <name type="scientific">Streptomyces hebeiensis</name>
    <dbReference type="NCBI Taxonomy" id="229486"/>
    <lineage>
        <taxon>Bacteria</taxon>
        <taxon>Bacillati</taxon>
        <taxon>Actinomycetota</taxon>
        <taxon>Actinomycetes</taxon>
        <taxon>Kitasatosporales</taxon>
        <taxon>Streptomycetaceae</taxon>
        <taxon>Streptomyces</taxon>
    </lineage>
</organism>
<gene>
    <name evidence="1" type="ORF">GCM10009654_20460</name>
</gene>
<protein>
    <submittedName>
        <fullName evidence="1">Uncharacterized protein</fullName>
    </submittedName>
</protein>
<dbReference type="Proteomes" id="UP001501371">
    <property type="component" value="Unassembled WGS sequence"/>
</dbReference>
<name>A0ABN1UR51_9ACTN</name>
<reference evidence="1 2" key="1">
    <citation type="journal article" date="2019" name="Int. J. Syst. Evol. Microbiol.">
        <title>The Global Catalogue of Microorganisms (GCM) 10K type strain sequencing project: providing services to taxonomists for standard genome sequencing and annotation.</title>
        <authorList>
            <consortium name="The Broad Institute Genomics Platform"/>
            <consortium name="The Broad Institute Genome Sequencing Center for Infectious Disease"/>
            <person name="Wu L."/>
            <person name="Ma J."/>
        </authorList>
    </citation>
    <scope>NUCLEOTIDE SEQUENCE [LARGE SCALE GENOMIC DNA]</scope>
    <source>
        <strain evidence="1 2">JCM 12696</strain>
    </source>
</reference>
<proteinExistence type="predicted"/>
<sequence>MTVPAQPPVVVAGSPRGEAPIPPVHGLTYGRPRGWNGYVCGSQLAVGAVSSGRACGLQGAHVRDAEAWGCP</sequence>
<dbReference type="EMBL" id="BAAAKV010000014">
    <property type="protein sequence ID" value="GAA1163594.1"/>
    <property type="molecule type" value="Genomic_DNA"/>
</dbReference>
<comment type="caution">
    <text evidence="1">The sequence shown here is derived from an EMBL/GenBank/DDBJ whole genome shotgun (WGS) entry which is preliminary data.</text>
</comment>
<evidence type="ECO:0000313" key="2">
    <source>
        <dbReference type="Proteomes" id="UP001501371"/>
    </source>
</evidence>